<feature type="domain" description="Multidrug resistance protein MdtA-like barrel-sandwich hybrid" evidence="3">
    <location>
        <begin position="73"/>
        <end position="208"/>
    </location>
</feature>
<name>A0A2S9XEJ9_9BACT</name>
<evidence type="ECO:0000259" key="3">
    <source>
        <dbReference type="Pfam" id="PF25917"/>
    </source>
</evidence>
<dbReference type="RefSeq" id="WP_181198248.1">
    <property type="nucleotide sequence ID" value="NZ_PVNK01000249.1"/>
</dbReference>
<dbReference type="Gene3D" id="2.40.50.100">
    <property type="match status" value="1"/>
</dbReference>
<dbReference type="Gene3D" id="1.10.287.470">
    <property type="entry name" value="Helix hairpin bin"/>
    <property type="match status" value="1"/>
</dbReference>
<evidence type="ECO:0000256" key="1">
    <source>
        <dbReference type="ARBA" id="ARBA00009477"/>
    </source>
</evidence>
<dbReference type="PANTHER" id="PTHR30469">
    <property type="entry name" value="MULTIDRUG RESISTANCE PROTEIN MDTA"/>
    <property type="match status" value="1"/>
</dbReference>
<dbReference type="Pfam" id="PF25954">
    <property type="entry name" value="Beta-barrel_RND_2"/>
    <property type="match status" value="1"/>
</dbReference>
<dbReference type="SUPFAM" id="SSF111369">
    <property type="entry name" value="HlyD-like secretion proteins"/>
    <property type="match status" value="1"/>
</dbReference>
<accession>A0A2S9XEJ9</accession>
<dbReference type="Gene3D" id="2.40.30.170">
    <property type="match status" value="1"/>
</dbReference>
<dbReference type="GO" id="GO:0015562">
    <property type="term" value="F:efflux transmembrane transporter activity"/>
    <property type="evidence" value="ECO:0007669"/>
    <property type="project" value="TreeGrafter"/>
</dbReference>
<evidence type="ECO:0000313" key="6">
    <source>
        <dbReference type="Proteomes" id="UP000237968"/>
    </source>
</evidence>
<dbReference type="InterPro" id="IPR058792">
    <property type="entry name" value="Beta-barrel_RND_2"/>
</dbReference>
<dbReference type="GO" id="GO:1990281">
    <property type="term" value="C:efflux pump complex"/>
    <property type="evidence" value="ECO:0007669"/>
    <property type="project" value="TreeGrafter"/>
</dbReference>
<dbReference type="PANTHER" id="PTHR30469:SF15">
    <property type="entry name" value="HLYD FAMILY OF SECRETION PROTEINS"/>
    <property type="match status" value="1"/>
</dbReference>
<sequence length="409" mass="42673">MVRWPRIGVFGGAAAIVAVVLGLGCKQADEAPAPSEAVVDPGAGAIRVEAAEARLGVLEREVTATGMTTVWRDANLRAEAGGRVLEVKVENGDEVAAGDLLVRIDGSRQRLAVSGASARVEALEYDVELARTDYERKQGLVAKGSLAAAQLDPARHALDRATAALNGARADLGSARRSSKDARMSAPIDGVVTRRLVDAGDTIGPGAPLLDLVDLSKIRVRVGLAGSELGRLDQSAEARVTIEDLGGASTPARFAVLAPAADPVTGLFDVEYHLDNPERRIRGGMVATVELPLRQGSERVLAPRAALTRRAGKLTLFVLAPASDAQQAGVADGLERRVVEQREVQVGVYGDDEVEILSGVEPGEVLATSAQHTLADAVLVELERRPAAGPLASRPRQPGSVEPGGSRSP</sequence>
<reference evidence="5 6" key="1">
    <citation type="submission" date="2018-03" db="EMBL/GenBank/DDBJ databases">
        <title>Draft Genome Sequences of the Obligatory Marine Myxobacteria Enhygromyxa salina SWB005.</title>
        <authorList>
            <person name="Poehlein A."/>
            <person name="Moghaddam J.A."/>
            <person name="Harms H."/>
            <person name="Alanjari M."/>
            <person name="Koenig G.M."/>
            <person name="Daniel R."/>
            <person name="Schaeberle T.F."/>
        </authorList>
    </citation>
    <scope>NUCLEOTIDE SEQUENCE [LARGE SCALE GENOMIC DNA]</scope>
    <source>
        <strain evidence="5 6">SWB005</strain>
    </source>
</reference>
<feature type="domain" description="CusB-like beta-barrel" evidence="4">
    <location>
        <begin position="226"/>
        <end position="291"/>
    </location>
</feature>
<dbReference type="InterPro" id="IPR006143">
    <property type="entry name" value="RND_pump_MFP"/>
</dbReference>
<dbReference type="InterPro" id="IPR058625">
    <property type="entry name" value="MdtA-like_BSH"/>
</dbReference>
<dbReference type="Gene3D" id="2.40.420.20">
    <property type="match status" value="1"/>
</dbReference>
<comment type="similarity">
    <text evidence="1">Belongs to the membrane fusion protein (MFP) (TC 8.A.1) family.</text>
</comment>
<feature type="region of interest" description="Disordered" evidence="2">
    <location>
        <begin position="386"/>
        <end position="409"/>
    </location>
</feature>
<dbReference type="AlphaFoldDB" id="A0A2S9XEJ9"/>
<evidence type="ECO:0000256" key="2">
    <source>
        <dbReference type="SAM" id="MobiDB-lite"/>
    </source>
</evidence>
<protein>
    <submittedName>
        <fullName evidence="5">Multidrug resistance protein MdtA</fullName>
    </submittedName>
</protein>
<proteinExistence type="inferred from homology"/>
<evidence type="ECO:0000259" key="4">
    <source>
        <dbReference type="Pfam" id="PF25954"/>
    </source>
</evidence>
<dbReference type="Pfam" id="PF25917">
    <property type="entry name" value="BSH_RND"/>
    <property type="match status" value="1"/>
</dbReference>
<dbReference type="NCBIfam" id="TIGR01730">
    <property type="entry name" value="RND_mfp"/>
    <property type="match status" value="1"/>
</dbReference>
<comment type="caution">
    <text evidence="5">The sequence shown here is derived from an EMBL/GenBank/DDBJ whole genome shotgun (WGS) entry which is preliminary data.</text>
</comment>
<gene>
    <name evidence="5" type="primary">mdtA_3</name>
    <name evidence="5" type="ORF">ENSA5_56980</name>
</gene>
<dbReference type="Proteomes" id="UP000237968">
    <property type="component" value="Unassembled WGS sequence"/>
</dbReference>
<organism evidence="5 6">
    <name type="scientific">Enhygromyxa salina</name>
    <dbReference type="NCBI Taxonomy" id="215803"/>
    <lineage>
        <taxon>Bacteria</taxon>
        <taxon>Pseudomonadati</taxon>
        <taxon>Myxococcota</taxon>
        <taxon>Polyangia</taxon>
        <taxon>Nannocystales</taxon>
        <taxon>Nannocystaceae</taxon>
        <taxon>Enhygromyxa</taxon>
    </lineage>
</organism>
<evidence type="ECO:0000313" key="5">
    <source>
        <dbReference type="EMBL" id="PRP91285.1"/>
    </source>
</evidence>
<dbReference type="EMBL" id="PVNK01000249">
    <property type="protein sequence ID" value="PRP91285.1"/>
    <property type="molecule type" value="Genomic_DNA"/>
</dbReference>
<keyword evidence="6" id="KW-1185">Reference proteome</keyword>
<dbReference type="PROSITE" id="PS51257">
    <property type="entry name" value="PROKAR_LIPOPROTEIN"/>
    <property type="match status" value="1"/>
</dbReference>